<dbReference type="GO" id="GO:0005737">
    <property type="term" value="C:cytoplasm"/>
    <property type="evidence" value="ECO:0007669"/>
    <property type="project" value="TreeGrafter"/>
</dbReference>
<dbReference type="OrthoDB" id="9814124at2"/>
<feature type="domain" description="NAD(P)-binding" evidence="1">
    <location>
        <begin position="8"/>
        <end position="189"/>
    </location>
</feature>
<reference evidence="2 3" key="1">
    <citation type="submission" date="2018-12" db="EMBL/GenBank/DDBJ databases">
        <authorList>
            <person name="Kim S.-J."/>
            <person name="Jung G.-Y."/>
        </authorList>
    </citation>
    <scope>NUCLEOTIDE SEQUENCE [LARGE SCALE GENOMIC DNA]</scope>
    <source>
        <strain evidence="2 3">03SU3-P</strain>
    </source>
</reference>
<comment type="caution">
    <text evidence="2">The sequence shown here is derived from an EMBL/GenBank/DDBJ whole genome shotgun (WGS) entry which is preliminary data.</text>
</comment>
<dbReference type="EMBL" id="RWJI01000002">
    <property type="protein sequence ID" value="RRQ51072.1"/>
    <property type="molecule type" value="Genomic_DNA"/>
</dbReference>
<dbReference type="Pfam" id="PF13460">
    <property type="entry name" value="NAD_binding_10"/>
    <property type="match status" value="1"/>
</dbReference>
<dbReference type="Proteomes" id="UP000268553">
    <property type="component" value="Unassembled WGS sequence"/>
</dbReference>
<proteinExistence type="predicted"/>
<dbReference type="RefSeq" id="WP_125231045.1">
    <property type="nucleotide sequence ID" value="NZ_RWJI01000002.1"/>
</dbReference>
<evidence type="ECO:0000313" key="3">
    <source>
        <dbReference type="Proteomes" id="UP000268553"/>
    </source>
</evidence>
<dbReference type="InterPro" id="IPR036291">
    <property type="entry name" value="NAD(P)-bd_dom_sf"/>
</dbReference>
<name>A0A3R8Q706_9SPHN</name>
<dbReference type="GO" id="GO:0004029">
    <property type="term" value="F:aldehyde dehydrogenase (NAD+) activity"/>
    <property type="evidence" value="ECO:0007669"/>
    <property type="project" value="TreeGrafter"/>
</dbReference>
<dbReference type="SUPFAM" id="SSF51735">
    <property type="entry name" value="NAD(P)-binding Rossmann-fold domains"/>
    <property type="match status" value="1"/>
</dbReference>
<dbReference type="Gene3D" id="3.40.50.720">
    <property type="entry name" value="NAD(P)-binding Rossmann-like Domain"/>
    <property type="match status" value="1"/>
</dbReference>
<dbReference type="InterPro" id="IPR051783">
    <property type="entry name" value="NAD(P)-dependent_oxidoreduct"/>
</dbReference>
<organism evidence="2 3">
    <name type="scientific">Sphingorhabdus wooponensis</name>
    <dbReference type="NCBI Taxonomy" id="940136"/>
    <lineage>
        <taxon>Bacteria</taxon>
        <taxon>Pseudomonadati</taxon>
        <taxon>Pseudomonadota</taxon>
        <taxon>Alphaproteobacteria</taxon>
        <taxon>Sphingomonadales</taxon>
        <taxon>Sphingomonadaceae</taxon>
        <taxon>Sphingorhabdus</taxon>
    </lineage>
</organism>
<protein>
    <submittedName>
        <fullName evidence="2">NAD-dependent epimerase/dehydratase family protein</fullName>
    </submittedName>
</protein>
<sequence>MKTVALTGATGFVGRITLGRLVAAGWHVRALTRRDQPKTAGVTWVHGRLDDTASLIELCDGADAVLHVAGVVNAPDAAGFESGNVAGTANMIAAAQLAGIDRFVAVSSLAAREPALSIYGASKAKAENLVKTSTLDWTVVRPPGVYGPGDTEMFDMFRIAAKGWALLPPRGRVSVIHVDDLARLLVTLLSADNVSKRLFEADDGTADGWSHEAFAKAIGAAVGRNITAVHAPSFLLKFAGWADRAVRGPKAKLTPDRANYLAHPDWTIDRGAAPAPSLWVPEIATPAGLKDTVSWYRKHGWM</sequence>
<dbReference type="PANTHER" id="PTHR48079">
    <property type="entry name" value="PROTEIN YEEZ"/>
    <property type="match status" value="1"/>
</dbReference>
<dbReference type="PANTHER" id="PTHR48079:SF6">
    <property type="entry name" value="NAD(P)-BINDING DOMAIN-CONTAINING PROTEIN-RELATED"/>
    <property type="match status" value="1"/>
</dbReference>
<gene>
    <name evidence="2" type="ORF">D7D48_08725</name>
</gene>
<evidence type="ECO:0000313" key="2">
    <source>
        <dbReference type="EMBL" id="RRQ51072.1"/>
    </source>
</evidence>
<evidence type="ECO:0000259" key="1">
    <source>
        <dbReference type="Pfam" id="PF13460"/>
    </source>
</evidence>
<accession>A0A3R8Q706</accession>
<keyword evidence="3" id="KW-1185">Reference proteome</keyword>
<dbReference type="InterPro" id="IPR016040">
    <property type="entry name" value="NAD(P)-bd_dom"/>
</dbReference>
<dbReference type="AlphaFoldDB" id="A0A3R8Q706"/>